<dbReference type="OrthoDB" id="9803036at2"/>
<dbReference type="Gene3D" id="2.160.10.10">
    <property type="entry name" value="Hexapeptide repeat proteins"/>
    <property type="match status" value="1"/>
</dbReference>
<dbReference type="PANTHER" id="PTHR13061:SF56">
    <property type="entry name" value="PROTEIN YRDA"/>
    <property type="match status" value="1"/>
</dbReference>
<dbReference type="CDD" id="cd04645">
    <property type="entry name" value="LbH_gamma_CA_like"/>
    <property type="match status" value="1"/>
</dbReference>
<evidence type="ECO:0000313" key="1">
    <source>
        <dbReference type="EMBL" id="SDE07683.1"/>
    </source>
</evidence>
<accession>A0A1G6ZZ69</accession>
<dbReference type="EMBL" id="FNAG01000017">
    <property type="protein sequence ID" value="SDE07683.1"/>
    <property type="molecule type" value="Genomic_DNA"/>
</dbReference>
<gene>
    <name evidence="1" type="ORF">SAMN04488509_11712</name>
</gene>
<dbReference type="SUPFAM" id="SSF51161">
    <property type="entry name" value="Trimeric LpxA-like enzymes"/>
    <property type="match status" value="1"/>
</dbReference>
<dbReference type="RefSeq" id="WP_091245565.1">
    <property type="nucleotide sequence ID" value="NZ_FNAG01000017.1"/>
</dbReference>
<keyword evidence="2" id="KW-1185">Reference proteome</keyword>
<reference evidence="1 2" key="1">
    <citation type="submission" date="2016-10" db="EMBL/GenBank/DDBJ databases">
        <authorList>
            <person name="de Groot N.N."/>
        </authorList>
    </citation>
    <scope>NUCLEOTIDE SEQUENCE [LARGE SCALE GENOMIC DNA]</scope>
    <source>
        <strain evidence="1 2">DSM 16957</strain>
    </source>
</reference>
<dbReference type="PANTHER" id="PTHR13061">
    <property type="entry name" value="DYNACTIN SUBUNIT P25"/>
    <property type="match status" value="1"/>
</dbReference>
<dbReference type="Pfam" id="PF00132">
    <property type="entry name" value="Hexapep"/>
    <property type="match status" value="2"/>
</dbReference>
<name>A0A1G6ZZ69_9GAMM</name>
<dbReference type="InterPro" id="IPR047324">
    <property type="entry name" value="LbH_gamma_CA-like"/>
</dbReference>
<dbReference type="InterPro" id="IPR011004">
    <property type="entry name" value="Trimer_LpxA-like_sf"/>
</dbReference>
<proteinExistence type="predicted"/>
<sequence>MSTAPYSPLRAFCGRSPKLGQRVWVDPMSAVIGDVEIGDDSSIWPGVVIRADVNYIRIGARTSIQDGTVVHVTHDGPYTRENGWPTIIGNDVTVGHAVVLHGCTIEDRCLIGMHASVMDGAVVKTHGFVGAGALIAPGKVVGEGELWLGNPGRLVRRLSDREIENLMYSAGHYVRLKDKYLNPPA</sequence>
<dbReference type="InterPro" id="IPR050484">
    <property type="entry name" value="Transf_Hexapept/Carb_Anhydrase"/>
</dbReference>
<dbReference type="GO" id="GO:0016740">
    <property type="term" value="F:transferase activity"/>
    <property type="evidence" value="ECO:0007669"/>
    <property type="project" value="UniProtKB-KW"/>
</dbReference>
<dbReference type="Proteomes" id="UP000199603">
    <property type="component" value="Unassembled WGS sequence"/>
</dbReference>
<evidence type="ECO:0000313" key="2">
    <source>
        <dbReference type="Proteomes" id="UP000199603"/>
    </source>
</evidence>
<protein>
    <submittedName>
        <fullName evidence="1">Carbonic anhydrase or acetyltransferase, isoleucine patch superfamily</fullName>
    </submittedName>
</protein>
<dbReference type="STRING" id="265719.SAMN04488509_11712"/>
<dbReference type="AlphaFoldDB" id="A0A1G6ZZ69"/>
<keyword evidence="1" id="KW-0808">Transferase</keyword>
<organism evidence="1 2">
    <name type="scientific">Aquimonas voraii</name>
    <dbReference type="NCBI Taxonomy" id="265719"/>
    <lineage>
        <taxon>Bacteria</taxon>
        <taxon>Pseudomonadati</taxon>
        <taxon>Pseudomonadota</taxon>
        <taxon>Gammaproteobacteria</taxon>
        <taxon>Lysobacterales</taxon>
        <taxon>Lysobacteraceae</taxon>
        <taxon>Aquimonas</taxon>
    </lineage>
</organism>
<dbReference type="InterPro" id="IPR001451">
    <property type="entry name" value="Hexapep"/>
</dbReference>